<evidence type="ECO:0000313" key="6">
    <source>
        <dbReference type="Proteomes" id="UP000199652"/>
    </source>
</evidence>
<dbReference type="PRINTS" id="PR00035">
    <property type="entry name" value="HTHGNTR"/>
</dbReference>
<keyword evidence="2" id="KW-0238">DNA-binding</keyword>
<dbReference type="PANTHER" id="PTHR44846:SF1">
    <property type="entry name" value="MANNOSYL-D-GLYCERATE TRANSPORT_METABOLISM SYSTEM REPRESSOR MNGR-RELATED"/>
    <property type="match status" value="1"/>
</dbReference>
<dbReference type="GO" id="GO:0003677">
    <property type="term" value="F:DNA binding"/>
    <property type="evidence" value="ECO:0007669"/>
    <property type="project" value="UniProtKB-KW"/>
</dbReference>
<evidence type="ECO:0000256" key="3">
    <source>
        <dbReference type="ARBA" id="ARBA00023163"/>
    </source>
</evidence>
<dbReference type="InterPro" id="IPR028978">
    <property type="entry name" value="Chorismate_lyase_/UTRA_dom_sf"/>
</dbReference>
<feature type="domain" description="HTH gntR-type" evidence="4">
    <location>
        <begin position="5"/>
        <end position="73"/>
    </location>
</feature>
<sequence>MSKNEARYLGIADSIKIKILSKIFKPGDLLPSENNLSEEYGVSRMTVRKAIEVLVGEGYLMSSPGKGTYVREYSLNKFEIGFKIEEIIQGGYTHAKLIHAKIMAPTIELVYHLQTAPQTKIVCIRSMLFKNDRPVALDEKYIPYFPGMNIKEDSFSYRDMVSIIFGENYGFGYWEEISITGVKTDAAVRAYFEEMTEETTGKQKFMMLFEQKVYDSDDIPLGYGKLYVESDLCRLNGTSII</sequence>
<gene>
    <name evidence="5" type="ORF">SAMN04488579_10897</name>
</gene>
<dbReference type="RefSeq" id="WP_090244729.1">
    <property type="nucleotide sequence ID" value="NZ_FNOU01000008.1"/>
</dbReference>
<evidence type="ECO:0000256" key="2">
    <source>
        <dbReference type="ARBA" id="ARBA00023125"/>
    </source>
</evidence>
<dbReference type="Pfam" id="PF07702">
    <property type="entry name" value="UTRA"/>
    <property type="match status" value="1"/>
</dbReference>
<dbReference type="InterPro" id="IPR036388">
    <property type="entry name" value="WH-like_DNA-bd_sf"/>
</dbReference>
<dbReference type="Proteomes" id="UP000199652">
    <property type="component" value="Unassembled WGS sequence"/>
</dbReference>
<accession>A0A1H3EYQ7</accession>
<keyword evidence="3" id="KW-0804">Transcription</keyword>
<dbReference type="STRING" id="1528.SAMN04488579_10897"/>
<evidence type="ECO:0000259" key="4">
    <source>
        <dbReference type="PROSITE" id="PS50949"/>
    </source>
</evidence>
<dbReference type="PANTHER" id="PTHR44846">
    <property type="entry name" value="MANNOSYL-D-GLYCERATE TRANSPORT/METABOLISM SYSTEM REPRESSOR MNGR-RELATED"/>
    <property type="match status" value="1"/>
</dbReference>
<dbReference type="Gene3D" id="3.40.1410.10">
    <property type="entry name" value="Chorismate lyase-like"/>
    <property type="match status" value="1"/>
</dbReference>
<dbReference type="GO" id="GO:0003700">
    <property type="term" value="F:DNA-binding transcription factor activity"/>
    <property type="evidence" value="ECO:0007669"/>
    <property type="project" value="InterPro"/>
</dbReference>
<evidence type="ECO:0000256" key="1">
    <source>
        <dbReference type="ARBA" id="ARBA00023015"/>
    </source>
</evidence>
<dbReference type="InterPro" id="IPR050679">
    <property type="entry name" value="Bact_HTH_transcr_reg"/>
</dbReference>
<dbReference type="AlphaFoldDB" id="A0A1H3EYQ7"/>
<dbReference type="SUPFAM" id="SSF46785">
    <property type="entry name" value="Winged helix' DNA-binding domain"/>
    <property type="match status" value="1"/>
</dbReference>
<dbReference type="PROSITE" id="PS50949">
    <property type="entry name" value="HTH_GNTR"/>
    <property type="match status" value="1"/>
</dbReference>
<dbReference type="SMART" id="SM00866">
    <property type="entry name" value="UTRA"/>
    <property type="match status" value="1"/>
</dbReference>
<protein>
    <submittedName>
        <fullName evidence="5">GntR family transcriptional regulator</fullName>
    </submittedName>
</protein>
<dbReference type="CDD" id="cd07377">
    <property type="entry name" value="WHTH_GntR"/>
    <property type="match status" value="1"/>
</dbReference>
<evidence type="ECO:0000313" key="5">
    <source>
        <dbReference type="EMBL" id="SDX83687.1"/>
    </source>
</evidence>
<proteinExistence type="predicted"/>
<dbReference type="Pfam" id="PF00392">
    <property type="entry name" value="GntR"/>
    <property type="match status" value="1"/>
</dbReference>
<dbReference type="OrthoDB" id="9816541at2"/>
<keyword evidence="1" id="KW-0805">Transcription regulation</keyword>
<dbReference type="GO" id="GO:0045892">
    <property type="term" value="P:negative regulation of DNA-templated transcription"/>
    <property type="evidence" value="ECO:0007669"/>
    <property type="project" value="TreeGrafter"/>
</dbReference>
<dbReference type="Gene3D" id="1.10.10.10">
    <property type="entry name" value="Winged helix-like DNA-binding domain superfamily/Winged helix DNA-binding domain"/>
    <property type="match status" value="1"/>
</dbReference>
<dbReference type="SMART" id="SM00345">
    <property type="entry name" value="HTH_GNTR"/>
    <property type="match status" value="1"/>
</dbReference>
<dbReference type="InterPro" id="IPR000524">
    <property type="entry name" value="Tscrpt_reg_HTH_GntR"/>
</dbReference>
<dbReference type="InterPro" id="IPR036390">
    <property type="entry name" value="WH_DNA-bd_sf"/>
</dbReference>
<reference evidence="6" key="1">
    <citation type="submission" date="2016-10" db="EMBL/GenBank/DDBJ databases">
        <authorList>
            <person name="Varghese N."/>
            <person name="Submissions S."/>
        </authorList>
    </citation>
    <scope>NUCLEOTIDE SEQUENCE [LARGE SCALE GENOMIC DNA]</scope>
    <source>
        <strain evidence="6">VPI 5359</strain>
    </source>
</reference>
<dbReference type="SUPFAM" id="SSF64288">
    <property type="entry name" value="Chorismate lyase-like"/>
    <property type="match status" value="1"/>
</dbReference>
<dbReference type="EMBL" id="FNOU01000008">
    <property type="protein sequence ID" value="SDX83687.1"/>
    <property type="molecule type" value="Genomic_DNA"/>
</dbReference>
<dbReference type="InterPro" id="IPR011663">
    <property type="entry name" value="UTRA"/>
</dbReference>
<keyword evidence="6" id="KW-1185">Reference proteome</keyword>
<organism evidence="5 6">
    <name type="scientific">Eubacterium barkeri</name>
    <name type="common">Clostridium barkeri</name>
    <dbReference type="NCBI Taxonomy" id="1528"/>
    <lineage>
        <taxon>Bacteria</taxon>
        <taxon>Bacillati</taxon>
        <taxon>Bacillota</taxon>
        <taxon>Clostridia</taxon>
        <taxon>Eubacteriales</taxon>
        <taxon>Eubacteriaceae</taxon>
        <taxon>Eubacterium</taxon>
    </lineage>
</organism>
<name>A0A1H3EYQ7_EUBBA</name>